<proteinExistence type="predicted"/>
<accession>A0A8H7N909</accession>
<organism evidence="1 2">
    <name type="scientific">Bionectria ochroleuca</name>
    <name type="common">Gliocladium roseum</name>
    <dbReference type="NCBI Taxonomy" id="29856"/>
    <lineage>
        <taxon>Eukaryota</taxon>
        <taxon>Fungi</taxon>
        <taxon>Dikarya</taxon>
        <taxon>Ascomycota</taxon>
        <taxon>Pezizomycotina</taxon>
        <taxon>Sordariomycetes</taxon>
        <taxon>Hypocreomycetidae</taxon>
        <taxon>Hypocreales</taxon>
        <taxon>Bionectriaceae</taxon>
        <taxon>Clonostachys</taxon>
    </lineage>
</organism>
<sequence>MFVALSPFDVSLSSATLLLPHSSLLCSPRGPYLPSSSWIDSMPPFHTYTSSPINLSSLSSTMDSLFDFWTFGSSKGSSLLHICSFVPVPPPSLSHILRKRDISLTFNQFAKQ</sequence>
<name>A0A8H7N909_BIOOC</name>
<dbReference type="AlphaFoldDB" id="A0A8H7N909"/>
<comment type="caution">
    <text evidence="1">The sequence shown here is derived from an EMBL/GenBank/DDBJ whole genome shotgun (WGS) entry which is preliminary data.</text>
</comment>
<dbReference type="EMBL" id="JADCTT010000005">
    <property type="protein sequence ID" value="KAF9751380.1"/>
    <property type="molecule type" value="Genomic_DNA"/>
</dbReference>
<protein>
    <submittedName>
        <fullName evidence="1">Uncharacterized protein</fullName>
    </submittedName>
</protein>
<gene>
    <name evidence="1" type="ORF">IM811_013174</name>
</gene>
<evidence type="ECO:0000313" key="1">
    <source>
        <dbReference type="EMBL" id="KAF9751380.1"/>
    </source>
</evidence>
<dbReference type="Proteomes" id="UP000616885">
    <property type="component" value="Unassembled WGS sequence"/>
</dbReference>
<evidence type="ECO:0000313" key="2">
    <source>
        <dbReference type="Proteomes" id="UP000616885"/>
    </source>
</evidence>
<reference evidence="1" key="1">
    <citation type="submission" date="2020-10" db="EMBL/GenBank/DDBJ databases">
        <title>High-Quality Genome Resource of Clonostachys rosea strain S41 by Oxford Nanopore Long-Read Sequencing.</title>
        <authorList>
            <person name="Wang H."/>
        </authorList>
    </citation>
    <scope>NUCLEOTIDE SEQUENCE</scope>
    <source>
        <strain evidence="1">S41</strain>
    </source>
</reference>